<dbReference type="Gene3D" id="3.30.379.10">
    <property type="entry name" value="Chitobiase/beta-hexosaminidase domain 2-like"/>
    <property type="match status" value="1"/>
</dbReference>
<dbReference type="InterPro" id="IPR011099">
    <property type="entry name" value="Glyco_hydro_67_C"/>
</dbReference>
<feature type="domain" description="Glycosyl hydrolase family 67 catalytic" evidence="13">
    <location>
        <begin position="141"/>
        <end position="460"/>
    </location>
</feature>
<dbReference type="InterPro" id="IPR011395">
    <property type="entry name" value="Glyco_hydro_67_aGlcAse"/>
</dbReference>
<keyword evidence="15" id="KW-1185">Reference proteome</keyword>
<dbReference type="EC" id="3.2.1.131" evidence="10"/>
<feature type="active site" description="Proton donor" evidence="9">
    <location>
        <position position="298"/>
    </location>
</feature>
<dbReference type="GO" id="GO:0046559">
    <property type="term" value="F:alpha-glucuronidase activity"/>
    <property type="evidence" value="ECO:0007669"/>
    <property type="project" value="InterPro"/>
</dbReference>
<reference evidence="14 15" key="1">
    <citation type="submission" date="2018-07" db="EMBL/GenBank/DDBJ databases">
        <title>Dyella solisilvae sp. nov., isolated from the pine and broad-leaved mixed forest soil.</title>
        <authorList>
            <person name="Gao Z."/>
            <person name="Qiu L."/>
        </authorList>
    </citation>
    <scope>NUCLEOTIDE SEQUENCE [LARGE SCALE GENOMIC DNA]</scope>
    <source>
        <strain evidence="14 15">DHG54</strain>
    </source>
</reference>
<keyword evidence="2 8" id="KW-0858">Xylan degradation</keyword>
<evidence type="ECO:0000256" key="7">
    <source>
        <dbReference type="ARBA" id="ARBA00052795"/>
    </source>
</evidence>
<dbReference type="InterPro" id="IPR005154">
    <property type="entry name" value="Glyco_hydro_67_aGlcAse_N"/>
</dbReference>
<dbReference type="GO" id="GO:2000886">
    <property type="term" value="P:glucuronoxylan catabolic process"/>
    <property type="evidence" value="ECO:0007669"/>
    <property type="project" value="UniProtKB-ARBA"/>
</dbReference>
<evidence type="ECO:0000256" key="9">
    <source>
        <dbReference type="PIRSR" id="PIRSR029900-1"/>
    </source>
</evidence>
<dbReference type="FunFam" id="3.20.20.80:FF:000096">
    <property type="entry name" value="Xylan alpha-1,2-glucuronidase"/>
    <property type="match status" value="1"/>
</dbReference>
<dbReference type="Gene3D" id="3.90.1330.10">
    <property type="entry name" value="Alpha-glucuronidase, C-terminal domain"/>
    <property type="match status" value="1"/>
</dbReference>
<feature type="domain" description="Alpha glucuronidase N-terminal" evidence="11">
    <location>
        <begin position="19"/>
        <end position="137"/>
    </location>
</feature>
<keyword evidence="6 10" id="KW-0624">Polysaccharide degradation</keyword>
<organism evidence="14 15">
    <name type="scientific">Dyella solisilvae</name>
    <dbReference type="NCBI Taxonomy" id="1920168"/>
    <lineage>
        <taxon>Bacteria</taxon>
        <taxon>Pseudomonadati</taxon>
        <taxon>Pseudomonadota</taxon>
        <taxon>Gammaproteobacteria</taxon>
        <taxon>Lysobacterales</taxon>
        <taxon>Rhodanobacteraceae</taxon>
        <taxon>Dyella</taxon>
    </lineage>
</organism>
<name>A0A370K9F3_9GAMM</name>
<dbReference type="SUPFAM" id="SSF55545">
    <property type="entry name" value="beta-N-acetylhexosaminidase-like domain"/>
    <property type="match status" value="1"/>
</dbReference>
<evidence type="ECO:0000256" key="10">
    <source>
        <dbReference type="RuleBase" id="RU361198"/>
    </source>
</evidence>
<dbReference type="InterPro" id="IPR037054">
    <property type="entry name" value="A-glucoronidase_C_sf"/>
</dbReference>
<keyword evidence="5 8" id="KW-0326">Glycosidase</keyword>
<dbReference type="PANTHER" id="PTHR39207">
    <property type="entry name" value="ALPHA-GLUCURONIDASE A"/>
    <property type="match status" value="1"/>
</dbReference>
<dbReference type="Pfam" id="PF07488">
    <property type="entry name" value="Glyco_hydro_67M"/>
    <property type="match status" value="1"/>
</dbReference>
<feature type="active site" description="Proton acceptor" evidence="9">
    <location>
        <position position="372"/>
    </location>
</feature>
<evidence type="ECO:0000259" key="13">
    <source>
        <dbReference type="Pfam" id="PF07488"/>
    </source>
</evidence>
<comment type="subunit">
    <text evidence="10">Homodimer.</text>
</comment>
<protein>
    <recommendedName>
        <fullName evidence="10">Xylan alpha-1,2-glucuronidase</fullName>
        <ecNumber evidence="10">3.2.1.131</ecNumber>
    </recommendedName>
</protein>
<evidence type="ECO:0000256" key="1">
    <source>
        <dbReference type="ARBA" id="ARBA00008833"/>
    </source>
</evidence>
<dbReference type="Pfam" id="PF07477">
    <property type="entry name" value="Glyco_hydro_67C"/>
    <property type="match status" value="1"/>
</dbReference>
<evidence type="ECO:0000256" key="6">
    <source>
        <dbReference type="ARBA" id="ARBA00023326"/>
    </source>
</evidence>
<dbReference type="Pfam" id="PF03648">
    <property type="entry name" value="Glyco_hydro_67N"/>
    <property type="match status" value="1"/>
</dbReference>
<dbReference type="PANTHER" id="PTHR39207:SF1">
    <property type="entry name" value="ALPHA-GLUCURONIDASE A"/>
    <property type="match status" value="1"/>
</dbReference>
<dbReference type="InterPro" id="IPR029018">
    <property type="entry name" value="Hex-like_dom2"/>
</dbReference>
<dbReference type="GO" id="GO:0033939">
    <property type="term" value="F:xylan alpha-1,2-glucuronosidase activity"/>
    <property type="evidence" value="ECO:0007669"/>
    <property type="project" value="UniProtKB-EC"/>
</dbReference>
<dbReference type="Gene3D" id="3.20.20.80">
    <property type="entry name" value="Glycosidases"/>
    <property type="match status" value="1"/>
</dbReference>
<comment type="catalytic activity">
    <reaction evidence="7 10">
        <text>Hydrolysis of (1-&gt;2)-alpha-D-(4-O-methyl)glucuronosyl links in the main chain of hardwood xylans.</text>
        <dbReference type="EC" id="3.2.1.131"/>
    </reaction>
</comment>
<evidence type="ECO:0000256" key="5">
    <source>
        <dbReference type="ARBA" id="ARBA00023295"/>
    </source>
</evidence>
<sequence>MLLALLGANVARAEDGYDLWLRYRPLPQAEAAAVRAHAAQLVIGGASPTQEVTRQELLRGLGGLLGGAPVVASTVSADGAIVVGTPASSAQIAGLHLDLRALGHDGYLIRSVVVAGHPATVVAANDDVGALYGAFHLLRLVQTGQALDKLDVREWPRLKLRVLNHWDDLNRHTERGYAGQSIWDWQKLPDWLDPRYTDYARANASLGINGTVLNNVNANAAILTAPYLEKVKALAGVMRPYGIRVYLSVKFSAPIEIGGLKTADPLDPQVQKWWRAKADEVYALIPDFGGFLVKANSEGQPGPQDYGRNHADGANMLADALQPHGGVLMWRAFVYSQENRDDRAKQAYAEFKPLDGKFRSNVLLQVKNGPIDFQPREPFNPLFGAMPKTPLMMEFQITKEYLGFATHLAYLGTMFEETLSSDTMSRGKGSTVAKVIDGQLDGHQLTGIAGVANIGTDRDWCGSDFNQANWYAFGRLAWNPTESARSIAADWVRMTFTDEAAFVTPVVDMMMGSREAVVDYMTPLGLHHLMGHGHHYGPAPWDATGPRADWTPVYYHRADHDGIGFDRTSTGSNAVAQYAPPLAAKFNDPATTPEVFLLWFHHLPWSYRMQSGQTLWNELVMHYTRGVDTVGQMRDTWGRVGSHIDAERYQKASTFLAIQQKEALWWRDASIAYFQSLNGLPLPAGVAPPQHPLSYYESLSFPFVPGY</sequence>
<gene>
    <name evidence="14" type="ORF">DVT68_10465</name>
</gene>
<dbReference type="SUPFAM" id="SSF51445">
    <property type="entry name" value="(Trans)glycosidases"/>
    <property type="match status" value="1"/>
</dbReference>
<comment type="caution">
    <text evidence="14">The sequence shown here is derived from an EMBL/GenBank/DDBJ whole genome shotgun (WGS) entry which is preliminary data.</text>
</comment>
<feature type="domain" description="Glycosyl hydrolase family 67 C-terminal" evidence="12">
    <location>
        <begin position="461"/>
        <end position="685"/>
    </location>
</feature>
<comment type="similarity">
    <text evidence="1 8 10">Belongs to the glycosyl hydrolase 67 family.</text>
</comment>
<dbReference type="PIRSF" id="PIRSF029900">
    <property type="entry name" value="Alpha-glucuronds"/>
    <property type="match status" value="1"/>
</dbReference>
<dbReference type="InterPro" id="IPR011100">
    <property type="entry name" value="Glyco_hydro_67_cat"/>
</dbReference>
<dbReference type="AlphaFoldDB" id="A0A370K9F3"/>
<evidence type="ECO:0000313" key="15">
    <source>
        <dbReference type="Proteomes" id="UP000254711"/>
    </source>
</evidence>
<keyword evidence="4 10" id="KW-0119">Carbohydrate metabolism</keyword>
<dbReference type="RefSeq" id="WP_114825000.1">
    <property type="nucleotide sequence ID" value="NZ_QQSY01000002.1"/>
</dbReference>
<dbReference type="GO" id="GO:0005576">
    <property type="term" value="C:extracellular region"/>
    <property type="evidence" value="ECO:0007669"/>
    <property type="project" value="InterPro"/>
</dbReference>
<evidence type="ECO:0000256" key="2">
    <source>
        <dbReference type="ARBA" id="ARBA00022651"/>
    </source>
</evidence>
<dbReference type="InterPro" id="IPR017853">
    <property type="entry name" value="GH"/>
</dbReference>
<evidence type="ECO:0000256" key="8">
    <source>
        <dbReference type="PIRNR" id="PIRNR029900"/>
    </source>
</evidence>
<dbReference type="EMBL" id="QQSY01000002">
    <property type="protein sequence ID" value="RDI99255.1"/>
    <property type="molecule type" value="Genomic_DNA"/>
</dbReference>
<feature type="active site" description="Proton acceptor" evidence="9">
    <location>
        <position position="400"/>
    </location>
</feature>
<evidence type="ECO:0000256" key="3">
    <source>
        <dbReference type="ARBA" id="ARBA00022801"/>
    </source>
</evidence>
<accession>A0A370K9F3</accession>
<dbReference type="OrthoDB" id="339499at2"/>
<evidence type="ECO:0000256" key="4">
    <source>
        <dbReference type="ARBA" id="ARBA00023277"/>
    </source>
</evidence>
<evidence type="ECO:0000259" key="11">
    <source>
        <dbReference type="Pfam" id="PF03648"/>
    </source>
</evidence>
<evidence type="ECO:0000259" key="12">
    <source>
        <dbReference type="Pfam" id="PF07477"/>
    </source>
</evidence>
<proteinExistence type="inferred from homology"/>
<keyword evidence="3 8" id="KW-0378">Hydrolase</keyword>
<dbReference type="Proteomes" id="UP000254711">
    <property type="component" value="Unassembled WGS sequence"/>
</dbReference>
<evidence type="ECO:0000313" key="14">
    <source>
        <dbReference type="EMBL" id="RDI99255.1"/>
    </source>
</evidence>